<evidence type="ECO:0000259" key="4">
    <source>
        <dbReference type="Pfam" id="PF00127"/>
    </source>
</evidence>
<organism evidence="5 6">
    <name type="scientific">Reyranella aquatilis</name>
    <dbReference type="NCBI Taxonomy" id="2035356"/>
    <lineage>
        <taxon>Bacteria</taxon>
        <taxon>Pseudomonadati</taxon>
        <taxon>Pseudomonadota</taxon>
        <taxon>Alphaproteobacteria</taxon>
        <taxon>Hyphomicrobiales</taxon>
        <taxon>Reyranellaceae</taxon>
        <taxon>Reyranella</taxon>
    </lineage>
</organism>
<evidence type="ECO:0000313" key="6">
    <source>
        <dbReference type="Proteomes" id="UP001198862"/>
    </source>
</evidence>
<keyword evidence="1" id="KW-0479">Metal-binding</keyword>
<comment type="caution">
    <text evidence="5">The sequence shown here is derived from an EMBL/GenBank/DDBJ whole genome shotgun (WGS) entry which is preliminary data.</text>
</comment>
<feature type="signal peptide" evidence="3">
    <location>
        <begin position="1"/>
        <end position="21"/>
    </location>
</feature>
<feature type="chain" id="PRO_5046505029" description="Blue (type 1) copper domain-containing protein" evidence="3">
    <location>
        <begin position="22"/>
        <end position="162"/>
    </location>
</feature>
<protein>
    <recommendedName>
        <fullName evidence="4">Blue (type 1) copper domain-containing protein</fullName>
    </recommendedName>
</protein>
<sequence length="162" mass="17595">MLLRRFFVGALVLAAAMPASAHGPGHAMSGGRIGQAGKVTRVIDVVATDHAFSLKSLDVRDGETVRFVVRNDGHDSHELLIGTVAEHAEHRKMMRDMMERQKTGQHDHASMAAMAHSSGVTVAPGQTATFVWTFARTSNLEFACDIPGHYEDGMKGVIRFVK</sequence>
<dbReference type="EMBL" id="JAJISD010000007">
    <property type="protein sequence ID" value="MCC8430852.1"/>
    <property type="molecule type" value="Genomic_DNA"/>
</dbReference>
<keyword evidence="2" id="KW-0186">Copper</keyword>
<dbReference type="InterPro" id="IPR050845">
    <property type="entry name" value="Cu-binding_ET"/>
</dbReference>
<keyword evidence="6" id="KW-1185">Reference proteome</keyword>
<dbReference type="InterPro" id="IPR008972">
    <property type="entry name" value="Cupredoxin"/>
</dbReference>
<keyword evidence="3" id="KW-0732">Signal</keyword>
<reference evidence="5 6" key="1">
    <citation type="submission" date="2021-11" db="EMBL/GenBank/DDBJ databases">
        <authorList>
            <person name="Lee D.-H."/>
            <person name="Kim S.-B."/>
        </authorList>
    </citation>
    <scope>NUCLEOTIDE SEQUENCE [LARGE SCALE GENOMIC DNA]</scope>
    <source>
        <strain evidence="5 6">KCTC 52223</strain>
    </source>
</reference>
<dbReference type="Pfam" id="PF00127">
    <property type="entry name" value="Copper-bind"/>
    <property type="match status" value="1"/>
</dbReference>
<proteinExistence type="predicted"/>
<evidence type="ECO:0000256" key="2">
    <source>
        <dbReference type="ARBA" id="ARBA00023008"/>
    </source>
</evidence>
<gene>
    <name evidence="5" type="ORF">LJ725_17915</name>
</gene>
<evidence type="ECO:0000256" key="3">
    <source>
        <dbReference type="SAM" id="SignalP"/>
    </source>
</evidence>
<dbReference type="PANTHER" id="PTHR38439:SF3">
    <property type="entry name" value="COPPER-RESISTANT CUPROPROTEIN COPI"/>
    <property type="match status" value="1"/>
</dbReference>
<dbReference type="SUPFAM" id="SSF49503">
    <property type="entry name" value="Cupredoxins"/>
    <property type="match status" value="1"/>
</dbReference>
<dbReference type="Gene3D" id="2.60.40.420">
    <property type="entry name" value="Cupredoxins - blue copper proteins"/>
    <property type="match status" value="1"/>
</dbReference>
<evidence type="ECO:0000313" key="5">
    <source>
        <dbReference type="EMBL" id="MCC8430852.1"/>
    </source>
</evidence>
<name>A0ABS8KXM6_9HYPH</name>
<feature type="domain" description="Blue (type 1) copper" evidence="4">
    <location>
        <begin position="45"/>
        <end position="158"/>
    </location>
</feature>
<accession>A0ABS8KXM6</accession>
<evidence type="ECO:0000256" key="1">
    <source>
        <dbReference type="ARBA" id="ARBA00022723"/>
    </source>
</evidence>
<dbReference type="InterPro" id="IPR000923">
    <property type="entry name" value="BlueCu_1"/>
</dbReference>
<dbReference type="PANTHER" id="PTHR38439">
    <property type="entry name" value="AURACYANIN-B"/>
    <property type="match status" value="1"/>
</dbReference>
<dbReference type="RefSeq" id="WP_230551999.1">
    <property type="nucleotide sequence ID" value="NZ_JAJISD010000007.1"/>
</dbReference>
<dbReference type="Proteomes" id="UP001198862">
    <property type="component" value="Unassembled WGS sequence"/>
</dbReference>